<dbReference type="PANTHER" id="PTHR11266">
    <property type="entry name" value="PEROXISOMAL MEMBRANE PROTEIN 2, PXMP2 MPV17"/>
    <property type="match status" value="1"/>
</dbReference>
<evidence type="ECO:0000256" key="3">
    <source>
        <dbReference type="ARBA" id="ARBA00022692"/>
    </source>
</evidence>
<evidence type="ECO:0000256" key="1">
    <source>
        <dbReference type="ARBA" id="ARBA00004141"/>
    </source>
</evidence>
<evidence type="ECO:0000313" key="8">
    <source>
        <dbReference type="Proteomes" id="UP000625711"/>
    </source>
</evidence>
<keyword evidence="4 6" id="KW-1133">Transmembrane helix</keyword>
<dbReference type="Pfam" id="PF04117">
    <property type="entry name" value="Mpv17_PMP22"/>
    <property type="match status" value="1"/>
</dbReference>
<protein>
    <recommendedName>
        <fullName evidence="9">Mpv17-like protein 2</fullName>
    </recommendedName>
</protein>
<dbReference type="PANTHER" id="PTHR11266:SF81">
    <property type="entry name" value="GH12661P-RELATED"/>
    <property type="match status" value="1"/>
</dbReference>
<keyword evidence="3 6" id="KW-0812">Transmembrane</keyword>
<evidence type="ECO:0008006" key="9">
    <source>
        <dbReference type="Google" id="ProtNLM"/>
    </source>
</evidence>
<sequence length="192" mass="22348">MSKLGQCLRCLGRLATRKMSTASGSGSSVKNINSLVFGKYLLHTNIISSGVLMWLGDICEQEIEYRRGKLTKRYDYGRMLRMVMPKRDLTTVTKKIALDQFVMSPLCIATFFYSMGLLEDKSVQKMNEELTAKFLDVYVMDWCVWVPTQFINFYFVPVKYQVFYINAVTMFYNVFLSYIKHKDVKYLKMGDT</sequence>
<organism evidence="7 8">
    <name type="scientific">Rhynchophorus ferrugineus</name>
    <name type="common">Red palm weevil</name>
    <name type="synonym">Curculio ferrugineus</name>
    <dbReference type="NCBI Taxonomy" id="354439"/>
    <lineage>
        <taxon>Eukaryota</taxon>
        <taxon>Metazoa</taxon>
        <taxon>Ecdysozoa</taxon>
        <taxon>Arthropoda</taxon>
        <taxon>Hexapoda</taxon>
        <taxon>Insecta</taxon>
        <taxon>Pterygota</taxon>
        <taxon>Neoptera</taxon>
        <taxon>Endopterygota</taxon>
        <taxon>Coleoptera</taxon>
        <taxon>Polyphaga</taxon>
        <taxon>Cucujiformia</taxon>
        <taxon>Curculionidae</taxon>
        <taxon>Dryophthorinae</taxon>
        <taxon>Rhynchophorus</taxon>
    </lineage>
</organism>
<dbReference type="GO" id="GO:0016020">
    <property type="term" value="C:membrane"/>
    <property type="evidence" value="ECO:0007669"/>
    <property type="project" value="UniProtKB-SubCell"/>
</dbReference>
<dbReference type="AlphaFoldDB" id="A0A834I478"/>
<feature type="transmembrane region" description="Helical" evidence="6">
    <location>
        <begin position="162"/>
        <end position="179"/>
    </location>
</feature>
<keyword evidence="8" id="KW-1185">Reference proteome</keyword>
<feature type="transmembrane region" description="Helical" evidence="6">
    <location>
        <begin position="96"/>
        <end position="118"/>
    </location>
</feature>
<evidence type="ECO:0000256" key="5">
    <source>
        <dbReference type="ARBA" id="ARBA00023136"/>
    </source>
</evidence>
<dbReference type="GO" id="GO:0005739">
    <property type="term" value="C:mitochondrion"/>
    <property type="evidence" value="ECO:0007669"/>
    <property type="project" value="TreeGrafter"/>
</dbReference>
<keyword evidence="5 6" id="KW-0472">Membrane</keyword>
<evidence type="ECO:0000313" key="7">
    <source>
        <dbReference type="EMBL" id="KAF7272013.1"/>
    </source>
</evidence>
<dbReference type="EMBL" id="JAACXV010013870">
    <property type="protein sequence ID" value="KAF7272013.1"/>
    <property type="molecule type" value="Genomic_DNA"/>
</dbReference>
<dbReference type="OrthoDB" id="10267969at2759"/>
<dbReference type="Proteomes" id="UP000625711">
    <property type="component" value="Unassembled WGS sequence"/>
</dbReference>
<dbReference type="GO" id="GO:0061668">
    <property type="term" value="P:mitochondrial ribosome assembly"/>
    <property type="evidence" value="ECO:0007669"/>
    <property type="project" value="TreeGrafter"/>
</dbReference>
<name>A0A834I478_RHYFE</name>
<evidence type="ECO:0000256" key="2">
    <source>
        <dbReference type="ARBA" id="ARBA00006824"/>
    </source>
</evidence>
<evidence type="ECO:0000256" key="4">
    <source>
        <dbReference type="ARBA" id="ARBA00022989"/>
    </source>
</evidence>
<comment type="similarity">
    <text evidence="2 6">Belongs to the peroxisomal membrane protein PXMP2/4 family.</text>
</comment>
<evidence type="ECO:0000256" key="6">
    <source>
        <dbReference type="RuleBase" id="RU363053"/>
    </source>
</evidence>
<comment type="caution">
    <text evidence="7">The sequence shown here is derived from an EMBL/GenBank/DDBJ whole genome shotgun (WGS) entry which is preliminary data.</text>
</comment>
<accession>A0A834I478</accession>
<gene>
    <name evidence="7" type="ORF">GWI33_015181</name>
</gene>
<reference evidence="7" key="1">
    <citation type="submission" date="2020-08" db="EMBL/GenBank/DDBJ databases">
        <title>Genome sequencing and assembly of the red palm weevil Rhynchophorus ferrugineus.</title>
        <authorList>
            <person name="Dias G.B."/>
            <person name="Bergman C.M."/>
            <person name="Manee M."/>
        </authorList>
    </citation>
    <scope>NUCLEOTIDE SEQUENCE</scope>
    <source>
        <strain evidence="7">AA-2017</strain>
        <tissue evidence="7">Whole larva</tissue>
    </source>
</reference>
<comment type="subcellular location">
    <subcellularLocation>
        <location evidence="1">Membrane</location>
        <topology evidence="1">Multi-pass membrane protein</topology>
    </subcellularLocation>
</comment>
<dbReference type="InterPro" id="IPR007248">
    <property type="entry name" value="Mpv17_PMP22"/>
</dbReference>
<proteinExistence type="inferred from homology"/>